<evidence type="ECO:0000259" key="2">
    <source>
        <dbReference type="Pfam" id="PF01433"/>
    </source>
</evidence>
<dbReference type="Gene3D" id="2.60.40.1730">
    <property type="entry name" value="tricorn interacting facor f3 domain"/>
    <property type="match status" value="1"/>
</dbReference>
<gene>
    <name evidence="3" type="ORF">QOZ93_002547</name>
</gene>
<organism evidence="3 4">
    <name type="scientific">Hathewaya limosa</name>
    <name type="common">Clostridium limosum</name>
    <dbReference type="NCBI Taxonomy" id="1536"/>
    <lineage>
        <taxon>Bacteria</taxon>
        <taxon>Bacillati</taxon>
        <taxon>Bacillota</taxon>
        <taxon>Clostridia</taxon>
        <taxon>Eubacteriales</taxon>
        <taxon>Clostridiaceae</taxon>
        <taxon>Hathewaya</taxon>
    </lineage>
</organism>
<evidence type="ECO:0000313" key="3">
    <source>
        <dbReference type="EMBL" id="MDQ0480797.1"/>
    </source>
</evidence>
<dbReference type="InterPro" id="IPR027268">
    <property type="entry name" value="Peptidase_M4/M1_CTD_sf"/>
</dbReference>
<dbReference type="InterPro" id="IPR042097">
    <property type="entry name" value="Aminopeptidase_N-like_N_sf"/>
</dbReference>
<accession>A0ABU0JUL7</accession>
<dbReference type="CDD" id="cd09604">
    <property type="entry name" value="M1_APN_like"/>
    <property type="match status" value="1"/>
</dbReference>
<keyword evidence="1" id="KW-1133">Transmembrane helix</keyword>
<keyword evidence="1" id="KW-0472">Membrane</keyword>
<protein>
    <recommendedName>
        <fullName evidence="2">Peptidase M1 membrane alanine aminopeptidase domain-containing protein</fullName>
    </recommendedName>
</protein>
<reference evidence="3 4" key="1">
    <citation type="submission" date="2023-07" db="EMBL/GenBank/DDBJ databases">
        <title>Genomic Encyclopedia of Type Strains, Phase IV (KMG-IV): sequencing the most valuable type-strain genomes for metagenomic binning, comparative biology and taxonomic classification.</title>
        <authorList>
            <person name="Goeker M."/>
        </authorList>
    </citation>
    <scope>NUCLEOTIDE SEQUENCE [LARGE SCALE GENOMIC DNA]</scope>
    <source>
        <strain evidence="3 4">DSM 1400</strain>
    </source>
</reference>
<comment type="caution">
    <text evidence="3">The sequence shown here is derived from an EMBL/GenBank/DDBJ whole genome shotgun (WGS) entry which is preliminary data.</text>
</comment>
<dbReference type="PANTHER" id="PTHR45726:SF3">
    <property type="entry name" value="LEUKOTRIENE A-4 HYDROLASE"/>
    <property type="match status" value="1"/>
</dbReference>
<evidence type="ECO:0000313" key="4">
    <source>
        <dbReference type="Proteomes" id="UP001224418"/>
    </source>
</evidence>
<name>A0ABU0JUL7_HATLI</name>
<dbReference type="Gene3D" id="1.10.390.10">
    <property type="entry name" value="Neutral Protease Domain 2"/>
    <property type="match status" value="1"/>
</dbReference>
<keyword evidence="4" id="KW-1185">Reference proteome</keyword>
<feature type="transmembrane region" description="Helical" evidence="1">
    <location>
        <begin position="12"/>
        <end position="32"/>
    </location>
</feature>
<dbReference type="SUPFAM" id="SSF55486">
    <property type="entry name" value="Metalloproteases ('zincins'), catalytic domain"/>
    <property type="match status" value="1"/>
</dbReference>
<dbReference type="EMBL" id="JAUSWN010000029">
    <property type="protein sequence ID" value="MDQ0480797.1"/>
    <property type="molecule type" value="Genomic_DNA"/>
</dbReference>
<dbReference type="PANTHER" id="PTHR45726">
    <property type="entry name" value="LEUKOTRIENE A-4 HYDROLASE"/>
    <property type="match status" value="1"/>
</dbReference>
<dbReference type="Pfam" id="PF01433">
    <property type="entry name" value="Peptidase_M1"/>
    <property type="match status" value="1"/>
</dbReference>
<dbReference type="InterPro" id="IPR034015">
    <property type="entry name" value="M1_LTA4H"/>
</dbReference>
<dbReference type="RefSeq" id="WP_307356961.1">
    <property type="nucleotide sequence ID" value="NZ_BAAACJ010000051.1"/>
</dbReference>
<evidence type="ECO:0000256" key="1">
    <source>
        <dbReference type="SAM" id="Phobius"/>
    </source>
</evidence>
<keyword evidence="1" id="KW-0812">Transmembrane</keyword>
<proteinExistence type="predicted"/>
<sequence length="523" mass="61589">MKRTNKHNTHKKIYISLISISLFMMSFLYLFYFKDNFSVFNDQNKPEKKITDYTINVHFLEKEKKLYGKESINFFNNYNKPLNKLVFHLYAKGFNNKDTAPSIDQDFENSSTDSLGNIKIKSVHIDNKSINFTTNNQILKISLTPLLKPKKNLKIDIDFELTIPNGRDRLGYFNDQYSITNWYPILSIFDEKTGTWDENSFYKIGESNHSSISNYCINLTVPKNMIVVSSGKTISETPNNETKKLNIICSKSRDFVLFMSPYYKKISKKINNTTINSYYLEYNKESEINKDKKGFILCPKYISQRLLSLCMNSFKYFNEKFGSYNYTELNIVESYLTGGAMEYPQVIQMGNYTRIPIRNYSLNEWLNTENLICPLWIDEAIVHETAHQWWYSMVGNNEFKEPFLDESLAEFSTRMFFKKNYQNITRKKAIPALTKENFLTSPPISSSVNHFNNWRDYSQIIYNKGALLLESLTEDLGEEKVFTILNEYFYEHKYKIATIKDFLDIVEKNSNKKIRKKLDLILK</sequence>
<feature type="domain" description="Peptidase M1 membrane alanine aminopeptidase" evidence="2">
    <location>
        <begin position="311"/>
        <end position="516"/>
    </location>
</feature>
<dbReference type="InterPro" id="IPR014782">
    <property type="entry name" value="Peptidase_M1_dom"/>
</dbReference>
<dbReference type="Proteomes" id="UP001224418">
    <property type="component" value="Unassembled WGS sequence"/>
</dbReference>